<protein>
    <submittedName>
        <fullName evidence="2">YbaK/EbsC family protein</fullName>
    </submittedName>
</protein>
<dbReference type="PANTHER" id="PTHR30411:SF1">
    <property type="entry name" value="CYTOPLASMIC PROTEIN"/>
    <property type="match status" value="1"/>
</dbReference>
<dbReference type="EMBL" id="QURL01000006">
    <property type="protein sequence ID" value="RFC62583.1"/>
    <property type="molecule type" value="Genomic_DNA"/>
</dbReference>
<dbReference type="SUPFAM" id="SSF55826">
    <property type="entry name" value="YbaK/ProRS associated domain"/>
    <property type="match status" value="1"/>
</dbReference>
<evidence type="ECO:0000313" key="2">
    <source>
        <dbReference type="EMBL" id="RFC62583.1"/>
    </source>
</evidence>
<dbReference type="OrthoDB" id="9798760at2"/>
<sequence>MTETDPKAPHPAVRRVVEDAAAKGVKAKIVHTETTARSAEEAARTLSVSVGEIVKTLVFKGTESGRAYMLLVSGDNRVDEAVVGEALGEGLTRPDAAFVREATGFAIGGVSPFGATGEVTLYMDEDLFRFSSVWAAAGTPHDVFEVVPLQLRSATGARLGPVK</sequence>
<dbReference type="RefSeq" id="WP_116684106.1">
    <property type="nucleotide sequence ID" value="NZ_QURL01000006.1"/>
</dbReference>
<evidence type="ECO:0000259" key="1">
    <source>
        <dbReference type="Pfam" id="PF04073"/>
    </source>
</evidence>
<evidence type="ECO:0000313" key="3">
    <source>
        <dbReference type="Proteomes" id="UP000264310"/>
    </source>
</evidence>
<dbReference type="PANTHER" id="PTHR30411">
    <property type="entry name" value="CYTOPLASMIC PROTEIN"/>
    <property type="match status" value="1"/>
</dbReference>
<feature type="domain" description="YbaK/aminoacyl-tRNA synthetase-associated" evidence="1">
    <location>
        <begin position="35"/>
        <end position="152"/>
    </location>
</feature>
<reference evidence="2 3" key="1">
    <citation type="submission" date="2018-08" db="EMBL/GenBank/DDBJ databases">
        <title>Fulvimarina sp. 85, whole genome shotgun sequence.</title>
        <authorList>
            <person name="Tuo L."/>
        </authorList>
    </citation>
    <scope>NUCLEOTIDE SEQUENCE [LARGE SCALE GENOMIC DNA]</scope>
    <source>
        <strain evidence="2 3">85</strain>
    </source>
</reference>
<accession>A0A371X013</accession>
<dbReference type="CDD" id="cd04333">
    <property type="entry name" value="ProX_deacylase"/>
    <property type="match status" value="1"/>
</dbReference>
<proteinExistence type="predicted"/>
<comment type="caution">
    <text evidence="2">The sequence shown here is derived from an EMBL/GenBank/DDBJ whole genome shotgun (WGS) entry which is preliminary data.</text>
</comment>
<dbReference type="Gene3D" id="3.90.960.10">
    <property type="entry name" value="YbaK/aminoacyl-tRNA synthetase-associated domain"/>
    <property type="match status" value="1"/>
</dbReference>
<organism evidence="2 3">
    <name type="scientific">Fulvimarina endophytica</name>
    <dbReference type="NCBI Taxonomy" id="2293836"/>
    <lineage>
        <taxon>Bacteria</taxon>
        <taxon>Pseudomonadati</taxon>
        <taxon>Pseudomonadota</taxon>
        <taxon>Alphaproteobacteria</taxon>
        <taxon>Hyphomicrobiales</taxon>
        <taxon>Aurantimonadaceae</taxon>
        <taxon>Fulvimarina</taxon>
    </lineage>
</organism>
<dbReference type="Pfam" id="PF04073">
    <property type="entry name" value="tRNA_edit"/>
    <property type="match status" value="1"/>
</dbReference>
<gene>
    <name evidence="2" type="ORF">DYI37_15150</name>
</gene>
<dbReference type="InterPro" id="IPR007214">
    <property type="entry name" value="YbaK/aa-tRNA-synth-assoc-dom"/>
</dbReference>
<dbReference type="AlphaFoldDB" id="A0A371X013"/>
<dbReference type="Proteomes" id="UP000264310">
    <property type="component" value="Unassembled WGS sequence"/>
</dbReference>
<dbReference type="GO" id="GO:0002161">
    <property type="term" value="F:aminoacyl-tRNA deacylase activity"/>
    <property type="evidence" value="ECO:0007669"/>
    <property type="project" value="InterPro"/>
</dbReference>
<name>A0A371X013_9HYPH</name>
<keyword evidence="3" id="KW-1185">Reference proteome</keyword>
<dbReference type="InterPro" id="IPR036754">
    <property type="entry name" value="YbaK/aa-tRNA-synt-asso_dom_sf"/>
</dbReference>